<dbReference type="EMBL" id="BSOT01000006">
    <property type="protein sequence ID" value="GLR71850.1"/>
    <property type="molecule type" value="Genomic_DNA"/>
</dbReference>
<evidence type="ECO:0000256" key="1">
    <source>
        <dbReference type="ARBA" id="ARBA00010641"/>
    </source>
</evidence>
<sequence length="187" mass="21631">MSSATDISDISLIEKTKTGNNNAFSILVKRHESAVRAYLRVRMNNIHEAEDLAQETFIVAYDKLSHFQMNASFSAWLRGIATNLLRNHQRKHAPVAVGGNNELETLINQQIEQRFHAEQESALTAHLKYCLNKLDEKMRTLLTEHFTLGYSLSELCKKYGDRHSTMTMRMYRLRQKLKTCIENRTNT</sequence>
<dbReference type="RefSeq" id="WP_284218181.1">
    <property type="nucleotide sequence ID" value="NZ_BSOT01000006.1"/>
</dbReference>
<gene>
    <name evidence="8" type="ORF">GCM10007852_27580</name>
</gene>
<keyword evidence="5 6" id="KW-0804">Transcription</keyword>
<dbReference type="InterPro" id="IPR039425">
    <property type="entry name" value="RNA_pol_sigma-70-like"/>
</dbReference>
<dbReference type="Pfam" id="PF04542">
    <property type="entry name" value="Sigma70_r2"/>
    <property type="match status" value="1"/>
</dbReference>
<keyword evidence="3 6" id="KW-0731">Sigma factor</keyword>
<dbReference type="InterPro" id="IPR007627">
    <property type="entry name" value="RNA_pol_sigma70_r2"/>
</dbReference>
<reference evidence="8" key="2">
    <citation type="submission" date="2023-01" db="EMBL/GenBank/DDBJ databases">
        <title>Draft genome sequence of Agaribacter marinus strain NBRC 110023.</title>
        <authorList>
            <person name="Sun Q."/>
            <person name="Mori K."/>
        </authorList>
    </citation>
    <scope>NUCLEOTIDE SEQUENCE</scope>
    <source>
        <strain evidence="8">NBRC 110023</strain>
    </source>
</reference>
<proteinExistence type="inferred from homology"/>
<dbReference type="AlphaFoldDB" id="A0AA37T170"/>
<dbReference type="GO" id="GO:0006352">
    <property type="term" value="P:DNA-templated transcription initiation"/>
    <property type="evidence" value="ECO:0007669"/>
    <property type="project" value="InterPro"/>
</dbReference>
<evidence type="ECO:0000256" key="6">
    <source>
        <dbReference type="RuleBase" id="RU000716"/>
    </source>
</evidence>
<dbReference type="InterPro" id="IPR014331">
    <property type="entry name" value="RNA_pol_sigma70_ECF_RHOBA"/>
</dbReference>
<keyword evidence="4 6" id="KW-0238">DNA-binding</keyword>
<evidence type="ECO:0000313" key="9">
    <source>
        <dbReference type="Proteomes" id="UP001156601"/>
    </source>
</evidence>
<dbReference type="Gene3D" id="1.10.1740.10">
    <property type="match status" value="1"/>
</dbReference>
<comment type="similarity">
    <text evidence="1 6">Belongs to the sigma-70 factor family. ECF subfamily.</text>
</comment>
<evidence type="ECO:0000256" key="2">
    <source>
        <dbReference type="ARBA" id="ARBA00023015"/>
    </source>
</evidence>
<dbReference type="Gene3D" id="1.10.10.10">
    <property type="entry name" value="Winged helix-like DNA-binding domain superfamily/Winged helix DNA-binding domain"/>
    <property type="match status" value="1"/>
</dbReference>
<dbReference type="NCBIfam" id="TIGR02989">
    <property type="entry name" value="Sig-70_gvs1"/>
    <property type="match status" value="1"/>
</dbReference>
<comment type="caution">
    <text evidence="8">The sequence shown here is derived from an EMBL/GenBank/DDBJ whole genome shotgun (WGS) entry which is preliminary data.</text>
</comment>
<evidence type="ECO:0000259" key="7">
    <source>
        <dbReference type="Pfam" id="PF04542"/>
    </source>
</evidence>
<dbReference type="InterPro" id="IPR013324">
    <property type="entry name" value="RNA_pol_sigma_r3/r4-like"/>
</dbReference>
<dbReference type="NCBIfam" id="TIGR02937">
    <property type="entry name" value="sigma70-ECF"/>
    <property type="match status" value="1"/>
</dbReference>
<dbReference type="InterPro" id="IPR014284">
    <property type="entry name" value="RNA_pol_sigma-70_dom"/>
</dbReference>
<name>A0AA37T170_9ALTE</name>
<evidence type="ECO:0000256" key="3">
    <source>
        <dbReference type="ARBA" id="ARBA00023082"/>
    </source>
</evidence>
<evidence type="ECO:0000256" key="4">
    <source>
        <dbReference type="ARBA" id="ARBA00023125"/>
    </source>
</evidence>
<reference evidence="8" key="1">
    <citation type="journal article" date="2014" name="Int. J. Syst. Evol. Microbiol.">
        <title>Complete genome sequence of Corynebacterium casei LMG S-19264T (=DSM 44701T), isolated from a smear-ripened cheese.</title>
        <authorList>
            <consortium name="US DOE Joint Genome Institute (JGI-PGF)"/>
            <person name="Walter F."/>
            <person name="Albersmeier A."/>
            <person name="Kalinowski J."/>
            <person name="Ruckert C."/>
        </authorList>
    </citation>
    <scope>NUCLEOTIDE SEQUENCE</scope>
    <source>
        <strain evidence="8">NBRC 110023</strain>
    </source>
</reference>
<keyword evidence="2 6" id="KW-0805">Transcription regulation</keyword>
<evidence type="ECO:0000313" key="8">
    <source>
        <dbReference type="EMBL" id="GLR71850.1"/>
    </source>
</evidence>
<feature type="domain" description="RNA polymerase sigma-70 region 2" evidence="7">
    <location>
        <begin position="27"/>
        <end position="93"/>
    </location>
</feature>
<organism evidence="8 9">
    <name type="scientific">Agaribacter marinus</name>
    <dbReference type="NCBI Taxonomy" id="1431249"/>
    <lineage>
        <taxon>Bacteria</taxon>
        <taxon>Pseudomonadati</taxon>
        <taxon>Pseudomonadota</taxon>
        <taxon>Gammaproteobacteria</taxon>
        <taxon>Alteromonadales</taxon>
        <taxon>Alteromonadaceae</taxon>
        <taxon>Agaribacter</taxon>
    </lineage>
</organism>
<dbReference type="Proteomes" id="UP001156601">
    <property type="component" value="Unassembled WGS sequence"/>
</dbReference>
<dbReference type="PANTHER" id="PTHR43133">
    <property type="entry name" value="RNA POLYMERASE ECF-TYPE SIGMA FACTO"/>
    <property type="match status" value="1"/>
</dbReference>
<dbReference type="InterPro" id="IPR013325">
    <property type="entry name" value="RNA_pol_sigma_r2"/>
</dbReference>
<evidence type="ECO:0000256" key="5">
    <source>
        <dbReference type="ARBA" id="ARBA00023163"/>
    </source>
</evidence>
<dbReference type="InterPro" id="IPR036388">
    <property type="entry name" value="WH-like_DNA-bd_sf"/>
</dbReference>
<protein>
    <recommendedName>
        <fullName evidence="6">RNA polymerase sigma factor</fullName>
    </recommendedName>
</protein>
<dbReference type="PROSITE" id="PS01063">
    <property type="entry name" value="SIGMA70_ECF"/>
    <property type="match status" value="1"/>
</dbReference>
<dbReference type="SUPFAM" id="SSF88659">
    <property type="entry name" value="Sigma3 and sigma4 domains of RNA polymerase sigma factors"/>
    <property type="match status" value="1"/>
</dbReference>
<dbReference type="GO" id="GO:0003677">
    <property type="term" value="F:DNA binding"/>
    <property type="evidence" value="ECO:0007669"/>
    <property type="project" value="UniProtKB-KW"/>
</dbReference>
<keyword evidence="9" id="KW-1185">Reference proteome</keyword>
<dbReference type="PANTHER" id="PTHR43133:SF51">
    <property type="entry name" value="RNA POLYMERASE SIGMA FACTOR"/>
    <property type="match status" value="1"/>
</dbReference>
<dbReference type="SUPFAM" id="SSF88946">
    <property type="entry name" value="Sigma2 domain of RNA polymerase sigma factors"/>
    <property type="match status" value="1"/>
</dbReference>
<dbReference type="InterPro" id="IPR000838">
    <property type="entry name" value="RNA_pol_sigma70_ECF_CS"/>
</dbReference>
<dbReference type="GO" id="GO:0016987">
    <property type="term" value="F:sigma factor activity"/>
    <property type="evidence" value="ECO:0007669"/>
    <property type="project" value="UniProtKB-KW"/>
</dbReference>
<accession>A0AA37T170</accession>